<dbReference type="Pfam" id="PF24880">
    <property type="entry name" value="DUF7738"/>
    <property type="match status" value="1"/>
</dbReference>
<reference evidence="2 3" key="1">
    <citation type="submission" date="2014-07" db="EMBL/GenBank/DDBJ databases">
        <title>Genome of Chryseobacterium vrystaatense LMG 22846.</title>
        <authorList>
            <person name="Pipes S.E."/>
            <person name="Stropko S.J."/>
            <person name="Newman J.D."/>
        </authorList>
    </citation>
    <scope>NUCLEOTIDE SEQUENCE [LARGE SCALE GENOMIC DNA]</scope>
    <source>
        <strain evidence="2 3">LMG 22846</strain>
    </source>
</reference>
<organism evidence="2 3">
    <name type="scientific">Chryseobacterium vrystaatense</name>
    <dbReference type="NCBI Taxonomy" id="307480"/>
    <lineage>
        <taxon>Bacteria</taxon>
        <taxon>Pseudomonadati</taxon>
        <taxon>Bacteroidota</taxon>
        <taxon>Flavobacteriia</taxon>
        <taxon>Flavobacteriales</taxon>
        <taxon>Weeksellaceae</taxon>
        <taxon>Chryseobacterium group</taxon>
        <taxon>Chryseobacterium</taxon>
    </lineage>
</organism>
<accession>A0ABR4UL06</accession>
<dbReference type="EMBL" id="JPRI01000005">
    <property type="protein sequence ID" value="KFF25430.1"/>
    <property type="molecule type" value="Genomic_DNA"/>
</dbReference>
<name>A0ABR4UL06_9FLAO</name>
<gene>
    <name evidence="2" type="ORF">IW16_15625</name>
</gene>
<comment type="caution">
    <text evidence="2">The sequence shown here is derived from an EMBL/GenBank/DDBJ whole genome shotgun (WGS) entry which is preliminary data.</text>
</comment>
<proteinExistence type="predicted"/>
<protein>
    <recommendedName>
        <fullName evidence="1">DUF7738 domain-containing protein</fullName>
    </recommendedName>
</protein>
<evidence type="ECO:0000259" key="1">
    <source>
        <dbReference type="Pfam" id="PF24880"/>
    </source>
</evidence>
<dbReference type="Proteomes" id="UP000028719">
    <property type="component" value="Unassembled WGS sequence"/>
</dbReference>
<feature type="domain" description="DUF7738" evidence="1">
    <location>
        <begin position="100"/>
        <end position="222"/>
    </location>
</feature>
<evidence type="ECO:0000313" key="3">
    <source>
        <dbReference type="Proteomes" id="UP000028719"/>
    </source>
</evidence>
<evidence type="ECO:0000313" key="2">
    <source>
        <dbReference type="EMBL" id="KFF25430.1"/>
    </source>
</evidence>
<dbReference type="InterPro" id="IPR056640">
    <property type="entry name" value="DUF7738"/>
</dbReference>
<sequence length="304" mass="35471">MEKMMKSKYFVLLIILVQLVSCQNKNTTECPEEGFCISNKKLFYNQKPLALGMPIEKFIEAVGKYDRKIEHSIGGEIYKEWYWKKQKYEAYTSKGKITFRLKENEYKEYSNIEEIIKKYGKYDSTNVEKVATDISTFYVWDKLGFNVWVDKGMVEQINISPIHKTKMFELKQSDEEILAKGLLLDGSEPTDEEKKNYNAIMARQPKSEFKGNITYNGNTADFSKIGYKDWQKAVSSLKIAGSDFDPPGDSEGWSRWIKEDYELYVTLKRFNNKNGGLDTPNKKKVSDIDGVESIEIWRHKNYDK</sequence>
<keyword evidence="3" id="KW-1185">Reference proteome</keyword>